<dbReference type="CDD" id="cd00586">
    <property type="entry name" value="4HBT"/>
    <property type="match status" value="1"/>
</dbReference>
<evidence type="ECO:0000256" key="7">
    <source>
        <dbReference type="ARBA" id="ARBA00023160"/>
    </source>
</evidence>
<sequence length="259" mass="29360">MNDPADLIYEKQFRVRTYEVDLARKLRPTALLNYLQDAAGDHARQLGVAVGDLMRHNLTWVLSRYHLRLVGDAGTGAVVRIRTWPSSREGLFSCREFEVMGADGTPLALATSSWAVVDLATRKPVRLADHLPDYPLLPRRVMDDDFGPLPRLKDTVSEMTFRVRRSDLDLNRHVNNVVYAEWALETVPPQVADGGFRLAELEIAFRAEALYGDWVMSRCAPVGEETSPRFVHQLVNEQDGRELTRLVSRWHPAIADQDT</sequence>
<keyword evidence="5" id="KW-0809">Transit peptide</keyword>
<dbReference type="PANTHER" id="PTHR31727:SF6">
    <property type="entry name" value="OLEOYL-ACYL CARRIER PROTEIN THIOESTERASE 1, CHLOROPLASTIC"/>
    <property type="match status" value="1"/>
</dbReference>
<evidence type="ECO:0000256" key="1">
    <source>
        <dbReference type="ARBA" id="ARBA00006500"/>
    </source>
</evidence>
<dbReference type="Pfam" id="PF01643">
    <property type="entry name" value="Acyl-ACP_TE"/>
    <property type="match status" value="1"/>
</dbReference>
<proteinExistence type="inferred from homology"/>
<dbReference type="InterPro" id="IPR002864">
    <property type="entry name" value="Acyl-ACP_thioesterase_NHD"/>
</dbReference>
<dbReference type="Gene3D" id="3.10.129.10">
    <property type="entry name" value="Hotdog Thioesterase"/>
    <property type="match status" value="1"/>
</dbReference>
<dbReference type="InterPro" id="IPR049427">
    <property type="entry name" value="Acyl-ACP_TE_C"/>
</dbReference>
<feature type="domain" description="Acyl-ACP thioesterase N-terminal hotdog" evidence="8">
    <location>
        <begin position="8"/>
        <end position="130"/>
    </location>
</feature>
<organism evidence="10 11">
    <name type="scientific">Geomobilimonas luticola</name>
    <dbReference type="NCBI Taxonomy" id="1114878"/>
    <lineage>
        <taxon>Bacteria</taxon>
        <taxon>Pseudomonadati</taxon>
        <taxon>Thermodesulfobacteriota</taxon>
        <taxon>Desulfuromonadia</taxon>
        <taxon>Geobacterales</taxon>
        <taxon>Geobacteraceae</taxon>
        <taxon>Geomobilimonas</taxon>
    </lineage>
</organism>
<evidence type="ECO:0000256" key="3">
    <source>
        <dbReference type="ARBA" id="ARBA00022801"/>
    </source>
</evidence>
<evidence type="ECO:0000259" key="9">
    <source>
        <dbReference type="Pfam" id="PF20791"/>
    </source>
</evidence>
<keyword evidence="11" id="KW-1185">Reference proteome</keyword>
<keyword evidence="3" id="KW-0378">Hydrolase</keyword>
<evidence type="ECO:0000256" key="4">
    <source>
        <dbReference type="ARBA" id="ARBA00022832"/>
    </source>
</evidence>
<keyword evidence="6" id="KW-0443">Lipid metabolism</keyword>
<dbReference type="Pfam" id="PF20791">
    <property type="entry name" value="Acyl-ACP_TE_C"/>
    <property type="match status" value="1"/>
</dbReference>
<keyword evidence="4" id="KW-0276">Fatty acid metabolism</keyword>
<gene>
    <name evidence="10" type="ORF">KI810_00890</name>
</gene>
<dbReference type="SUPFAM" id="SSF54637">
    <property type="entry name" value="Thioesterase/thiol ester dehydrase-isomerase"/>
    <property type="match status" value="2"/>
</dbReference>
<comment type="similarity">
    <text evidence="1">Belongs to the acyl-ACP thioesterase family.</text>
</comment>
<dbReference type="EMBL" id="JAHCVK010000001">
    <property type="protein sequence ID" value="MBT0651597.1"/>
    <property type="molecule type" value="Genomic_DNA"/>
</dbReference>
<protein>
    <submittedName>
        <fullName evidence="10">Acyl-ACP thioesterase</fullName>
    </submittedName>
</protein>
<keyword evidence="7" id="KW-0275">Fatty acid biosynthesis</keyword>
<dbReference type="PANTHER" id="PTHR31727">
    <property type="entry name" value="OLEOYL-ACYL CARRIER PROTEIN THIOESTERASE 1, CHLOROPLASTIC"/>
    <property type="match status" value="1"/>
</dbReference>
<accession>A0ABS5SC43</accession>
<evidence type="ECO:0000313" key="11">
    <source>
        <dbReference type="Proteomes" id="UP000756860"/>
    </source>
</evidence>
<name>A0ABS5SC43_9BACT</name>
<feature type="domain" description="Acyl-ACP thioesterase-like C-terminal" evidence="9">
    <location>
        <begin position="155"/>
        <end position="251"/>
    </location>
</feature>
<dbReference type="InterPro" id="IPR045023">
    <property type="entry name" value="FATA/B"/>
</dbReference>
<dbReference type="Proteomes" id="UP000756860">
    <property type="component" value="Unassembled WGS sequence"/>
</dbReference>
<reference evidence="10 11" key="1">
    <citation type="submission" date="2021-05" db="EMBL/GenBank/DDBJ databases">
        <title>The draft genome of Geobacter luticola JCM 17780.</title>
        <authorList>
            <person name="Xu Z."/>
            <person name="Masuda Y."/>
            <person name="Itoh H."/>
            <person name="Senoo K."/>
        </authorList>
    </citation>
    <scope>NUCLEOTIDE SEQUENCE [LARGE SCALE GENOMIC DNA]</scope>
    <source>
        <strain evidence="10 11">JCM 17780</strain>
    </source>
</reference>
<evidence type="ECO:0000256" key="5">
    <source>
        <dbReference type="ARBA" id="ARBA00022946"/>
    </source>
</evidence>
<evidence type="ECO:0000256" key="6">
    <source>
        <dbReference type="ARBA" id="ARBA00023098"/>
    </source>
</evidence>
<evidence type="ECO:0000256" key="2">
    <source>
        <dbReference type="ARBA" id="ARBA00022516"/>
    </source>
</evidence>
<dbReference type="InterPro" id="IPR029069">
    <property type="entry name" value="HotDog_dom_sf"/>
</dbReference>
<evidence type="ECO:0000259" key="8">
    <source>
        <dbReference type="Pfam" id="PF01643"/>
    </source>
</evidence>
<dbReference type="RefSeq" id="WP_214173602.1">
    <property type="nucleotide sequence ID" value="NZ_JAHCVK010000001.1"/>
</dbReference>
<comment type="caution">
    <text evidence="10">The sequence shown here is derived from an EMBL/GenBank/DDBJ whole genome shotgun (WGS) entry which is preliminary data.</text>
</comment>
<evidence type="ECO:0000313" key="10">
    <source>
        <dbReference type="EMBL" id="MBT0651597.1"/>
    </source>
</evidence>
<keyword evidence="2" id="KW-0444">Lipid biosynthesis</keyword>